<keyword evidence="2" id="KW-0479">Metal-binding</keyword>
<dbReference type="GO" id="GO:0000785">
    <property type="term" value="C:chromatin"/>
    <property type="evidence" value="ECO:0007669"/>
    <property type="project" value="TreeGrafter"/>
</dbReference>
<dbReference type="OrthoDB" id="10018191at2759"/>
<feature type="compositionally biased region" description="Polar residues" evidence="8">
    <location>
        <begin position="967"/>
        <end position="984"/>
    </location>
</feature>
<dbReference type="SMART" id="SM00355">
    <property type="entry name" value="ZnF_C2H2"/>
    <property type="match status" value="2"/>
</dbReference>
<dbReference type="GO" id="GO:0008270">
    <property type="term" value="F:zinc ion binding"/>
    <property type="evidence" value="ECO:0007669"/>
    <property type="project" value="UniProtKB-KW"/>
</dbReference>
<dbReference type="SUPFAM" id="SSF57667">
    <property type="entry name" value="beta-beta-alpha zinc fingers"/>
    <property type="match status" value="1"/>
</dbReference>
<accession>A0A1E4STP4</accession>
<evidence type="ECO:0000313" key="11">
    <source>
        <dbReference type="Proteomes" id="UP000094801"/>
    </source>
</evidence>
<feature type="region of interest" description="Disordered" evidence="8">
    <location>
        <begin position="105"/>
        <end position="157"/>
    </location>
</feature>
<evidence type="ECO:0000256" key="2">
    <source>
        <dbReference type="ARBA" id="ARBA00022723"/>
    </source>
</evidence>
<dbReference type="InterPro" id="IPR013087">
    <property type="entry name" value="Znf_C2H2_type"/>
</dbReference>
<dbReference type="PROSITE" id="PS50157">
    <property type="entry name" value="ZINC_FINGER_C2H2_2"/>
    <property type="match status" value="2"/>
</dbReference>
<dbReference type="InterPro" id="IPR036236">
    <property type="entry name" value="Znf_C2H2_sf"/>
</dbReference>
<dbReference type="PANTHER" id="PTHR40626:SF28">
    <property type="entry name" value="REGULATORY PROTEIN ADR1"/>
    <property type="match status" value="1"/>
</dbReference>
<dbReference type="GO" id="GO:0000978">
    <property type="term" value="F:RNA polymerase II cis-regulatory region sequence-specific DNA binding"/>
    <property type="evidence" value="ECO:0007669"/>
    <property type="project" value="InterPro"/>
</dbReference>
<gene>
    <name evidence="10" type="ORF">CANARDRAFT_188170</name>
</gene>
<feature type="non-terminal residue" evidence="10">
    <location>
        <position position="1199"/>
    </location>
</feature>
<evidence type="ECO:0000313" key="10">
    <source>
        <dbReference type="EMBL" id="ODV82792.1"/>
    </source>
</evidence>
<dbReference type="AlphaFoldDB" id="A0A1E4STP4"/>
<feature type="domain" description="C2H2-type" evidence="9">
    <location>
        <begin position="72"/>
        <end position="100"/>
    </location>
</feature>
<dbReference type="STRING" id="983967.A0A1E4STP4"/>
<evidence type="ECO:0000256" key="3">
    <source>
        <dbReference type="ARBA" id="ARBA00022737"/>
    </source>
</evidence>
<dbReference type="Gene3D" id="3.30.160.60">
    <property type="entry name" value="Classic Zinc Finger"/>
    <property type="match status" value="2"/>
</dbReference>
<name>A0A1E4STP4_9ASCO</name>
<feature type="compositionally biased region" description="Low complexity" evidence="8">
    <location>
        <begin position="634"/>
        <end position="643"/>
    </location>
</feature>
<evidence type="ECO:0000256" key="6">
    <source>
        <dbReference type="ARBA" id="ARBA00023242"/>
    </source>
</evidence>
<evidence type="ECO:0000256" key="8">
    <source>
        <dbReference type="SAM" id="MobiDB-lite"/>
    </source>
</evidence>
<feature type="region of interest" description="Disordered" evidence="8">
    <location>
        <begin position="443"/>
        <end position="470"/>
    </location>
</feature>
<evidence type="ECO:0000259" key="9">
    <source>
        <dbReference type="PROSITE" id="PS50157"/>
    </source>
</evidence>
<dbReference type="PROSITE" id="PS00028">
    <property type="entry name" value="ZINC_FINGER_C2H2_1"/>
    <property type="match status" value="2"/>
</dbReference>
<evidence type="ECO:0000256" key="1">
    <source>
        <dbReference type="ARBA" id="ARBA00004123"/>
    </source>
</evidence>
<keyword evidence="5" id="KW-0862">Zinc</keyword>
<keyword evidence="6" id="KW-0539">Nucleus</keyword>
<keyword evidence="4 7" id="KW-0863">Zinc-finger</keyword>
<keyword evidence="11" id="KW-1185">Reference proteome</keyword>
<dbReference type="Pfam" id="PF00096">
    <property type="entry name" value="zf-C2H2"/>
    <property type="match status" value="2"/>
</dbReference>
<dbReference type="EMBL" id="KV453874">
    <property type="protein sequence ID" value="ODV82792.1"/>
    <property type="molecule type" value="Genomic_DNA"/>
</dbReference>
<evidence type="ECO:0000256" key="4">
    <source>
        <dbReference type="ARBA" id="ARBA00022771"/>
    </source>
</evidence>
<feature type="region of interest" description="Disordered" evidence="8">
    <location>
        <begin position="346"/>
        <end position="370"/>
    </location>
</feature>
<feature type="region of interest" description="Disordered" evidence="8">
    <location>
        <begin position="964"/>
        <end position="984"/>
    </location>
</feature>
<dbReference type="GO" id="GO:0000981">
    <property type="term" value="F:DNA-binding transcription factor activity, RNA polymerase II-specific"/>
    <property type="evidence" value="ECO:0007669"/>
    <property type="project" value="InterPro"/>
</dbReference>
<organism evidence="10 11">
    <name type="scientific">[Candida] arabinofermentans NRRL YB-2248</name>
    <dbReference type="NCBI Taxonomy" id="983967"/>
    <lineage>
        <taxon>Eukaryota</taxon>
        <taxon>Fungi</taxon>
        <taxon>Dikarya</taxon>
        <taxon>Ascomycota</taxon>
        <taxon>Saccharomycotina</taxon>
        <taxon>Pichiomycetes</taxon>
        <taxon>Pichiales</taxon>
        <taxon>Pichiaceae</taxon>
        <taxon>Ogataea</taxon>
        <taxon>Ogataea/Candida clade</taxon>
    </lineage>
</organism>
<feature type="non-terminal residue" evidence="10">
    <location>
        <position position="1"/>
    </location>
</feature>
<proteinExistence type="predicted"/>
<dbReference type="GO" id="GO:0005634">
    <property type="term" value="C:nucleus"/>
    <property type="evidence" value="ECO:0007669"/>
    <property type="project" value="UniProtKB-SubCell"/>
</dbReference>
<reference evidence="11" key="1">
    <citation type="submission" date="2016-04" db="EMBL/GenBank/DDBJ databases">
        <title>Comparative genomics of biotechnologically important yeasts.</title>
        <authorList>
            <consortium name="DOE Joint Genome Institute"/>
            <person name="Riley R."/>
            <person name="Haridas S."/>
            <person name="Wolfe K.H."/>
            <person name="Lopes M.R."/>
            <person name="Hittinger C.T."/>
            <person name="Goker M."/>
            <person name="Salamov A."/>
            <person name="Wisecaver J."/>
            <person name="Long T.M."/>
            <person name="Aerts A.L."/>
            <person name="Barry K."/>
            <person name="Choi C."/>
            <person name="Clum A."/>
            <person name="Coughlan A.Y."/>
            <person name="Deshpande S."/>
            <person name="Douglass A.P."/>
            <person name="Hanson S.J."/>
            <person name="Klenk H.-P."/>
            <person name="Labutti K."/>
            <person name="Lapidus A."/>
            <person name="Lindquist E."/>
            <person name="Lipzen A."/>
            <person name="Meier-Kolthoff J.P."/>
            <person name="Ohm R.A."/>
            <person name="Otillar R.P."/>
            <person name="Pangilinan J."/>
            <person name="Peng Y."/>
            <person name="Rokas A."/>
            <person name="Rosa C.A."/>
            <person name="Scheuner C."/>
            <person name="Sibirny A.A."/>
            <person name="Slot J.C."/>
            <person name="Stielow J.B."/>
            <person name="Sun H."/>
            <person name="Kurtzman C.P."/>
            <person name="Blackwell M."/>
            <person name="Grigoriev I.V."/>
            <person name="Jeffries T.W."/>
        </authorList>
    </citation>
    <scope>NUCLEOTIDE SEQUENCE [LARGE SCALE GENOMIC DNA]</scope>
    <source>
        <strain evidence="11">NRRL YB-2248</strain>
    </source>
</reference>
<feature type="region of interest" description="Disordered" evidence="8">
    <location>
        <begin position="621"/>
        <end position="643"/>
    </location>
</feature>
<comment type="subcellular location">
    <subcellularLocation>
        <location evidence="1">Nucleus</location>
    </subcellularLocation>
</comment>
<keyword evidence="3" id="KW-0677">Repeat</keyword>
<dbReference type="Proteomes" id="UP000094801">
    <property type="component" value="Unassembled WGS sequence"/>
</dbReference>
<feature type="compositionally biased region" description="Low complexity" evidence="8">
    <location>
        <begin position="111"/>
        <end position="141"/>
    </location>
</feature>
<feature type="compositionally biased region" description="Basic and acidic residues" evidence="8">
    <location>
        <begin position="454"/>
        <end position="470"/>
    </location>
</feature>
<dbReference type="FunFam" id="3.30.160.60:FF:000145">
    <property type="entry name" value="Zinc finger protein 574"/>
    <property type="match status" value="1"/>
</dbReference>
<protein>
    <recommendedName>
        <fullName evidence="9">C2H2-type domain-containing protein</fullName>
    </recommendedName>
</protein>
<evidence type="ECO:0000256" key="5">
    <source>
        <dbReference type="ARBA" id="ARBA00022833"/>
    </source>
</evidence>
<feature type="domain" description="C2H2-type" evidence="9">
    <location>
        <begin position="44"/>
        <end position="71"/>
    </location>
</feature>
<dbReference type="PANTHER" id="PTHR40626">
    <property type="entry name" value="MIP31509P"/>
    <property type="match status" value="1"/>
</dbReference>
<dbReference type="InterPro" id="IPR051059">
    <property type="entry name" value="VerF-like"/>
</dbReference>
<evidence type="ECO:0000256" key="7">
    <source>
        <dbReference type="PROSITE-ProRule" id="PRU00042"/>
    </source>
</evidence>
<sequence>LPPTFGSVKPTLQDNQMEDISEDQSVPTELTLNGTTPSGKPRLYVCNVCTRAFARQEHLKRHERSHTKEKPFACNICSRKFSRRDLLLRHSTKLHAGASEVIPRLRKRSIKASSSPPSSHKSTDNSEASSPSSSMLANAANTTNKTRKSRRMSIASTAAVSKPLASISKKPYVSATVEQRLKEDSENIKEEDLSKTLRNLDFNLEFPIGNRRASFSAMSGNNYAMPTVEPYATETVEFSTPQLFAFDDESEHWLNSLPNLELLEPDFSAAGAAAATASATEKRDLHDLSVAPDDPALKHGENITGYSFYDVPSRNVGSLFAQDRQIGRSSSDRMDYQISDRQNYQAFKPHSPILQESPDTDSSIPTQSSDEKIKNWQETLFNQNINDLEAMADLNVSRTYDIPQGYSFYGNSDQNTVPNSSSCSSNATISPILLDNTLSVNSRQNSPGHFVPSHTDHRDDHPGRRDSVKENEFLYSKDRFEKYSRVNLFTSTIRSYIYQSLSKYPFLGVPSPTIPDNEKLNFYTDEFKNKFLNHHPFIHRSMLNEYSLMKVTLNSLEQNLIRDENSIDNTRVSLVCLPLLIATVGAIVSNKKNDAANLYEASRRCIHVYLDSRKKLVRAPGLAPDGSENVDGTSSSSKLRSNNSSPLWLVQSLTLSVVYGLFADDEISLNVIIRQVNALNSLIKSSGLNSITFQDYSTGNNKSEIDEAHLETFIRYESTIRTVHMVFHISSLLSALYNIVPSLKVDDLMIDLPTSTLLWDCSSLIEFKNLVNSFDFKAENYQKVLNELITLPFQDLDSETGLINGTNFLFDNHVSEFGLICLQNGLHQLAYFKQLTSTSVGGSSTSTELPSGIKTDDQLLQVSRHWDNMLRACKLYNETSEVFIDCKILNHYLSLKFSKIMSLNKIKENVWLRSFNDINELYYNNYDYNDLQLKDKQFQTELISLIDNCIQILKLVFFQPSDETGDSGVTSNDGTGDNLNSGPTNDQLDEFYDPDLGRVDMKFLNKLSIDSQLLFDVVAIVVKFLMNFESSFKMKMKYNNLSSVSFLQHFELRSMIFNNGINKQAESEFDEVLFKYYMKFFKIYLNLEYFLKMHYDYHDFETEFSSLTISNIINKDRHHYRQQEKNLNSILKDDLVVLRDKDLIINELIQFKLPFKFLKIGSFLFSFIYDKSFKFVNFKNLSDVLFHLRVFLENRDEYV</sequence>